<keyword evidence="2" id="KW-1185">Reference proteome</keyword>
<sequence>MFVSIANCKRCGRIYNRISRDICPACIKQEDEMLIEIRRYLKQHPEASITDVSEGTGVEYTILVEMIRDGRLMIHNHPNLKYPCERCGMPTQSGRLCAKCAKELAQELKGVRAQLIEKNGDEKSGKGYYSR</sequence>
<dbReference type="RefSeq" id="WP_377943345.1">
    <property type="nucleotide sequence ID" value="NZ_JBHUCX010000028.1"/>
</dbReference>
<accession>A0ABW4JJT2</accession>
<keyword evidence="1" id="KW-0969">Cilium</keyword>
<gene>
    <name evidence="1" type="ORF">ACFSB2_12305</name>
</gene>
<reference evidence="2" key="1">
    <citation type="journal article" date="2019" name="Int. J. Syst. Evol. Microbiol.">
        <title>The Global Catalogue of Microorganisms (GCM) 10K type strain sequencing project: providing services to taxonomists for standard genome sequencing and annotation.</title>
        <authorList>
            <consortium name="The Broad Institute Genomics Platform"/>
            <consortium name="The Broad Institute Genome Sequencing Center for Infectious Disease"/>
            <person name="Wu L."/>
            <person name="Ma J."/>
        </authorList>
    </citation>
    <scope>NUCLEOTIDE SEQUENCE [LARGE SCALE GENOMIC DNA]</scope>
    <source>
        <strain evidence="2">CGMCC 1.12286</strain>
    </source>
</reference>
<dbReference type="Proteomes" id="UP001597079">
    <property type="component" value="Unassembled WGS sequence"/>
</dbReference>
<keyword evidence="1" id="KW-0966">Cell projection</keyword>
<comment type="caution">
    <text evidence="1">The sequence shown here is derived from an EMBL/GenBank/DDBJ whole genome shotgun (WGS) entry which is preliminary data.</text>
</comment>
<dbReference type="NCBIfam" id="TIGR03826">
    <property type="entry name" value="YvyF"/>
    <property type="match status" value="1"/>
</dbReference>
<evidence type="ECO:0000313" key="2">
    <source>
        <dbReference type="Proteomes" id="UP001597079"/>
    </source>
</evidence>
<name>A0ABW4JJT2_9BACL</name>
<evidence type="ECO:0000313" key="1">
    <source>
        <dbReference type="EMBL" id="MFD1675475.1"/>
    </source>
</evidence>
<organism evidence="1 2">
    <name type="scientific">Alicyclobacillus fodiniaquatilis</name>
    <dbReference type="NCBI Taxonomy" id="1661150"/>
    <lineage>
        <taxon>Bacteria</taxon>
        <taxon>Bacillati</taxon>
        <taxon>Bacillota</taxon>
        <taxon>Bacilli</taxon>
        <taxon>Bacillales</taxon>
        <taxon>Alicyclobacillaceae</taxon>
        <taxon>Alicyclobacillus</taxon>
    </lineage>
</organism>
<dbReference type="InterPro" id="IPR022258">
    <property type="entry name" value="Flagellar_operon_YvyF"/>
</dbReference>
<dbReference type="EMBL" id="JBHUCX010000028">
    <property type="protein sequence ID" value="MFD1675475.1"/>
    <property type="molecule type" value="Genomic_DNA"/>
</dbReference>
<keyword evidence="1" id="KW-0282">Flagellum</keyword>
<proteinExistence type="predicted"/>
<protein>
    <submittedName>
        <fullName evidence="1">TIGR03826 family flagellar region protein</fullName>
    </submittedName>
</protein>